<organism evidence="2 3">
    <name type="scientific">Legionella shakespearei DSM 23087</name>
    <dbReference type="NCBI Taxonomy" id="1122169"/>
    <lineage>
        <taxon>Bacteria</taxon>
        <taxon>Pseudomonadati</taxon>
        <taxon>Pseudomonadota</taxon>
        <taxon>Gammaproteobacteria</taxon>
        <taxon>Legionellales</taxon>
        <taxon>Legionellaceae</taxon>
        <taxon>Legionella</taxon>
    </lineage>
</organism>
<dbReference type="AlphaFoldDB" id="A0A0W0YQR8"/>
<feature type="compositionally biased region" description="Polar residues" evidence="1">
    <location>
        <begin position="48"/>
        <end position="63"/>
    </location>
</feature>
<feature type="region of interest" description="Disordered" evidence="1">
    <location>
        <begin position="181"/>
        <end position="208"/>
    </location>
</feature>
<evidence type="ECO:0000256" key="1">
    <source>
        <dbReference type="SAM" id="MobiDB-lite"/>
    </source>
</evidence>
<feature type="compositionally biased region" description="Basic and acidic residues" evidence="1">
    <location>
        <begin position="1"/>
        <end position="39"/>
    </location>
</feature>
<dbReference type="EMBL" id="LNYW01000052">
    <property type="protein sequence ID" value="KTD59007.1"/>
    <property type="molecule type" value="Genomic_DNA"/>
</dbReference>
<protein>
    <submittedName>
        <fullName evidence="2">Substrate of the Dot/Icm secretion system</fullName>
    </submittedName>
</protein>
<keyword evidence="3" id="KW-1185">Reference proteome</keyword>
<dbReference type="RefSeq" id="WP_018576615.1">
    <property type="nucleotide sequence ID" value="NZ_KB892389.1"/>
</dbReference>
<proteinExistence type="predicted"/>
<reference evidence="2 3" key="1">
    <citation type="submission" date="2015-11" db="EMBL/GenBank/DDBJ databases">
        <title>Genomic analysis of 38 Legionella species identifies large and diverse effector repertoires.</title>
        <authorList>
            <person name="Burstein D."/>
            <person name="Amaro F."/>
            <person name="Zusman T."/>
            <person name="Lifshitz Z."/>
            <person name="Cohen O."/>
            <person name="Gilbert J.A."/>
            <person name="Pupko T."/>
            <person name="Shuman H.A."/>
            <person name="Segal G."/>
        </authorList>
    </citation>
    <scope>NUCLEOTIDE SEQUENCE [LARGE SCALE GENOMIC DNA]</scope>
    <source>
        <strain evidence="2 3">ATCC 49655</strain>
    </source>
</reference>
<dbReference type="eggNOG" id="ENOG5031GMF">
    <property type="taxonomic scope" value="Bacteria"/>
</dbReference>
<comment type="caution">
    <text evidence="2">The sequence shown here is derived from an EMBL/GenBank/DDBJ whole genome shotgun (WGS) entry which is preliminary data.</text>
</comment>
<gene>
    <name evidence="2" type="ORF">Lsha_2039</name>
</gene>
<feature type="region of interest" description="Disordered" evidence="1">
    <location>
        <begin position="1"/>
        <end position="63"/>
    </location>
</feature>
<feature type="compositionally biased region" description="Polar residues" evidence="1">
    <location>
        <begin position="190"/>
        <end position="208"/>
    </location>
</feature>
<dbReference type="Proteomes" id="UP000054600">
    <property type="component" value="Unassembled WGS sequence"/>
</dbReference>
<sequence length="208" mass="23526">MSTKEEQLKKLQEEEKRRDEAFALAREQEERKDKERKDAALAAEEEQQIGQETYFTPSPNTNKSDWEKIIEDYKKKYPDEPVKDNVLVFPTREDAINFFQQQASANPPRKFLGTEIDASGKPTGFNVFSCGDGKLYQGSLNEIQDQLKEAQKAKPDDPNIKEGLAIIARALNPAQDFRAALKETKDADEPQQSTAPNPLSTKPRTAPL</sequence>
<dbReference type="OrthoDB" id="5637986at2"/>
<evidence type="ECO:0000313" key="3">
    <source>
        <dbReference type="Proteomes" id="UP000054600"/>
    </source>
</evidence>
<name>A0A0W0YQR8_9GAMM</name>
<dbReference type="PATRIC" id="fig|1122169.6.peg.2331"/>
<evidence type="ECO:0000313" key="2">
    <source>
        <dbReference type="EMBL" id="KTD59007.1"/>
    </source>
</evidence>
<accession>A0A0W0YQR8</accession>